<dbReference type="STRING" id="44010.AWC00_05325"/>
<dbReference type="RefSeq" id="WP_085231622.1">
    <property type="nucleotide sequence ID" value="NZ_AP022613.1"/>
</dbReference>
<dbReference type="AlphaFoldDB" id="A0A1X1TMT3"/>
<reference evidence="1 2" key="1">
    <citation type="journal article" date="2019" name="Emerg. Microbes Infect.">
        <title>Comprehensive subspecies identification of 175 nontuberculous mycobacteria species based on 7547 genomic profiles.</title>
        <authorList>
            <person name="Matsumoto Y."/>
            <person name="Kinjo T."/>
            <person name="Motooka D."/>
            <person name="Nabeya D."/>
            <person name="Jung N."/>
            <person name="Uechi K."/>
            <person name="Horii T."/>
            <person name="Iida T."/>
            <person name="Fujita J."/>
            <person name="Nakamura S."/>
        </authorList>
    </citation>
    <scope>NUCLEOTIDE SEQUENCE [LARGE SCALE GENOMIC DNA]</scope>
    <source>
        <strain evidence="1 2">JCM 14738</strain>
    </source>
</reference>
<dbReference type="OrthoDB" id="5175138at2"/>
<evidence type="ECO:0000313" key="2">
    <source>
        <dbReference type="Proteomes" id="UP000467385"/>
    </source>
</evidence>
<gene>
    <name evidence="1" type="ORF">MCNS_19550</name>
</gene>
<sequence>MTVAPLDTLNLDGFRLSKPLTWHDPDIDCTLVISQPAADPDLWAQYSVGAHLSYTRHGVECALDTDALRTGSDTLVYFAVLDNTGQMIAGVRGIGPLRSADDSHAVIEWAGQPSQQAVRDMINDRIPFGVVEMKSAWVIEEADHDRGLAAALARSAGHVTALLDVQFCMATAAAYVLNRWRSSGGVVAGIPAAPYPNERYQTKMMWWDRSDFVNHALDPRQVAKILTETAYLIQEYDRQRETESRLFNRA</sequence>
<proteinExistence type="predicted"/>
<dbReference type="Proteomes" id="UP000467385">
    <property type="component" value="Chromosome"/>
</dbReference>
<name>A0A1X1TMT3_9MYCO</name>
<evidence type="ECO:0000313" key="1">
    <source>
        <dbReference type="EMBL" id="BBZ38892.1"/>
    </source>
</evidence>
<organism evidence="1 2">
    <name type="scientific">Mycobacterium conspicuum</name>
    <dbReference type="NCBI Taxonomy" id="44010"/>
    <lineage>
        <taxon>Bacteria</taxon>
        <taxon>Bacillati</taxon>
        <taxon>Actinomycetota</taxon>
        <taxon>Actinomycetes</taxon>
        <taxon>Mycobacteriales</taxon>
        <taxon>Mycobacteriaceae</taxon>
        <taxon>Mycobacterium</taxon>
    </lineage>
</organism>
<keyword evidence="2" id="KW-1185">Reference proteome</keyword>
<accession>A0A1X1TMT3</accession>
<protein>
    <submittedName>
        <fullName evidence="1">Uncharacterized protein</fullName>
    </submittedName>
</protein>
<dbReference type="EMBL" id="AP022613">
    <property type="protein sequence ID" value="BBZ38892.1"/>
    <property type="molecule type" value="Genomic_DNA"/>
</dbReference>